<dbReference type="PANTHER" id="PTHR33067">
    <property type="entry name" value="RNA-DIRECTED DNA POLYMERASE-RELATED"/>
    <property type="match status" value="1"/>
</dbReference>
<organism evidence="1">
    <name type="scientific">Tanacetum cinerariifolium</name>
    <name type="common">Dalmatian daisy</name>
    <name type="synonym">Chrysanthemum cinerariifolium</name>
    <dbReference type="NCBI Taxonomy" id="118510"/>
    <lineage>
        <taxon>Eukaryota</taxon>
        <taxon>Viridiplantae</taxon>
        <taxon>Streptophyta</taxon>
        <taxon>Embryophyta</taxon>
        <taxon>Tracheophyta</taxon>
        <taxon>Spermatophyta</taxon>
        <taxon>Magnoliopsida</taxon>
        <taxon>eudicotyledons</taxon>
        <taxon>Gunneridae</taxon>
        <taxon>Pentapetalae</taxon>
        <taxon>asterids</taxon>
        <taxon>campanulids</taxon>
        <taxon>Asterales</taxon>
        <taxon>Asteraceae</taxon>
        <taxon>Asteroideae</taxon>
        <taxon>Anthemideae</taxon>
        <taxon>Anthemidinae</taxon>
        <taxon>Tanacetum</taxon>
    </lineage>
</organism>
<keyword evidence="1" id="KW-0808">Transferase</keyword>
<dbReference type="AlphaFoldDB" id="A0A6L2LFT0"/>
<keyword evidence="1" id="KW-0548">Nucleotidyltransferase</keyword>
<dbReference type="GO" id="GO:0003964">
    <property type="term" value="F:RNA-directed DNA polymerase activity"/>
    <property type="evidence" value="ECO:0007669"/>
    <property type="project" value="UniProtKB-KW"/>
</dbReference>
<proteinExistence type="predicted"/>
<sequence length="214" mass="24780">MSSLSTYMKLTDERPAESDIGLSLASHSYIYPLGIAEDVLVEVAENVYHVKFVILDLKEDEKRPFTLGTPFLTTPRPISESLCKIERGVKNNIEPIAPTMTVDRLVSKWEERIKLHMEREMEFDQWKSKNFKGKHPALVKVEGRTDDEGEVTSDGKMRFPWEKMRVKDGEKRNSMELTSNTCVSEFIPTDSGLRRFRFLKEMVVEIRRGYEVES</sequence>
<dbReference type="EMBL" id="BKCJ010004268">
    <property type="protein sequence ID" value="GEU60020.1"/>
    <property type="molecule type" value="Genomic_DNA"/>
</dbReference>
<protein>
    <submittedName>
        <fullName evidence="1">Reverse transcriptase domain-containing protein</fullName>
    </submittedName>
</protein>
<name>A0A6L2LFT0_TANCI</name>
<evidence type="ECO:0000313" key="1">
    <source>
        <dbReference type="EMBL" id="GEU60020.1"/>
    </source>
</evidence>
<accession>A0A6L2LFT0</accession>
<comment type="caution">
    <text evidence="1">The sequence shown here is derived from an EMBL/GenBank/DDBJ whole genome shotgun (WGS) entry which is preliminary data.</text>
</comment>
<gene>
    <name evidence="1" type="ORF">Tci_031998</name>
</gene>
<reference evidence="1" key="1">
    <citation type="journal article" date="2019" name="Sci. Rep.">
        <title>Draft genome of Tanacetum cinerariifolium, the natural source of mosquito coil.</title>
        <authorList>
            <person name="Yamashiro T."/>
            <person name="Shiraishi A."/>
            <person name="Satake H."/>
            <person name="Nakayama K."/>
        </authorList>
    </citation>
    <scope>NUCLEOTIDE SEQUENCE</scope>
</reference>
<keyword evidence="1" id="KW-0695">RNA-directed DNA polymerase</keyword>